<feature type="transmembrane region" description="Helical" evidence="1">
    <location>
        <begin position="30"/>
        <end position="49"/>
    </location>
</feature>
<dbReference type="GO" id="GO:0016020">
    <property type="term" value="C:membrane"/>
    <property type="evidence" value="ECO:0007669"/>
    <property type="project" value="TreeGrafter"/>
</dbReference>
<dbReference type="GO" id="GO:0008610">
    <property type="term" value="P:lipid biosynthetic process"/>
    <property type="evidence" value="ECO:0007669"/>
    <property type="project" value="UniProtKB-ARBA"/>
</dbReference>
<dbReference type="PANTHER" id="PTHR19353:SF19">
    <property type="entry name" value="DELTA(5) FATTY ACID DESATURASE C-RELATED"/>
    <property type="match status" value="1"/>
</dbReference>
<feature type="transmembrane region" description="Helical" evidence="1">
    <location>
        <begin position="138"/>
        <end position="155"/>
    </location>
</feature>
<feature type="transmembrane region" description="Helical" evidence="1">
    <location>
        <begin position="55"/>
        <end position="75"/>
    </location>
</feature>
<evidence type="ECO:0000313" key="3">
    <source>
        <dbReference type="EMBL" id="SVC20847.1"/>
    </source>
</evidence>
<organism evidence="3">
    <name type="scientific">marine metagenome</name>
    <dbReference type="NCBI Taxonomy" id="408172"/>
    <lineage>
        <taxon>unclassified sequences</taxon>
        <taxon>metagenomes</taxon>
        <taxon>ecological metagenomes</taxon>
    </lineage>
</organism>
<dbReference type="Pfam" id="PF00487">
    <property type="entry name" value="FA_desaturase"/>
    <property type="match status" value="1"/>
</dbReference>
<accession>A0A382KCU8</accession>
<dbReference type="PANTHER" id="PTHR19353">
    <property type="entry name" value="FATTY ACID DESATURASE 2"/>
    <property type="match status" value="1"/>
</dbReference>
<keyword evidence="1" id="KW-0812">Transmembrane</keyword>
<keyword evidence="1" id="KW-0472">Membrane</keyword>
<gene>
    <name evidence="3" type="ORF">METZ01_LOCUS273701</name>
</gene>
<dbReference type="EMBL" id="UINC01079132">
    <property type="protein sequence ID" value="SVC20847.1"/>
    <property type="molecule type" value="Genomic_DNA"/>
</dbReference>
<dbReference type="AlphaFoldDB" id="A0A382KCU8"/>
<feature type="transmembrane region" description="Helical" evidence="1">
    <location>
        <begin position="194"/>
        <end position="218"/>
    </location>
</feature>
<protein>
    <recommendedName>
        <fullName evidence="2">Fatty acid desaturase domain-containing protein</fullName>
    </recommendedName>
</protein>
<proteinExistence type="predicted"/>
<feature type="domain" description="Fatty acid desaturase" evidence="2">
    <location>
        <begin position="54"/>
        <end position="297"/>
    </location>
</feature>
<dbReference type="InterPro" id="IPR012171">
    <property type="entry name" value="Fatty_acid_desaturase"/>
</dbReference>
<evidence type="ECO:0000259" key="2">
    <source>
        <dbReference type="Pfam" id="PF00487"/>
    </source>
</evidence>
<evidence type="ECO:0000256" key="1">
    <source>
        <dbReference type="SAM" id="Phobius"/>
    </source>
</evidence>
<dbReference type="GO" id="GO:0016717">
    <property type="term" value="F:oxidoreductase activity, acting on paired donors, with oxidation of a pair of donors resulting in the reduction of molecular oxygen to two molecules of water"/>
    <property type="evidence" value="ECO:0007669"/>
    <property type="project" value="TreeGrafter"/>
</dbReference>
<keyword evidence="1" id="KW-1133">Transmembrane helix</keyword>
<name>A0A382KCU8_9ZZZZ</name>
<reference evidence="3" key="1">
    <citation type="submission" date="2018-05" db="EMBL/GenBank/DDBJ databases">
        <authorList>
            <person name="Lanie J.A."/>
            <person name="Ng W.-L."/>
            <person name="Kazmierczak K.M."/>
            <person name="Andrzejewski T.M."/>
            <person name="Davidsen T.M."/>
            <person name="Wayne K.J."/>
            <person name="Tettelin H."/>
            <person name="Glass J.I."/>
            <person name="Rusch D."/>
            <person name="Podicherti R."/>
            <person name="Tsui H.-C.T."/>
            <person name="Winkler M.E."/>
        </authorList>
    </citation>
    <scope>NUCLEOTIDE SEQUENCE</scope>
</reference>
<dbReference type="InterPro" id="IPR005804">
    <property type="entry name" value="FA_desaturase_dom"/>
</dbReference>
<sequence length="329" mass="39318">MENIDLERWYRPKIDKTEFRKLCEKSDWQGFKHMIIFFLSLLISGYLAFVTWGSWWCILFFIIYGNIYCAVDAIWHETGHKTAFKSKFWNEFFYQIASYMNNFEPVRWRWSHFKHHTFTAFTKDPFDFEIAITKPTDVIYFFSLFIPFTNIFYLHKSLQFETLKHALGITTDVMKVCIPEKERDKCRNSARIHVGIWIVTAVVSLNVNSWLPLIYIVLPVFYGNTHRVMCGLTQHTGLHDDIKDHRYSTRTVILNPISSFLYWQMEYHIEHHVFPIVPSYNLPKLHELIKDQLPPPKKGFIDEYKEIIPAILKQAKNPEYKIDVKLTNR</sequence>